<dbReference type="Proteomes" id="UP001565200">
    <property type="component" value="Unassembled WGS sequence"/>
</dbReference>
<proteinExistence type="predicted"/>
<dbReference type="EMBL" id="JBCLPP010000040">
    <property type="protein sequence ID" value="MEY8246316.1"/>
    <property type="molecule type" value="Genomic_DNA"/>
</dbReference>
<keyword evidence="3" id="KW-1185">Reference proteome</keyword>
<feature type="signal peptide" evidence="1">
    <location>
        <begin position="1"/>
        <end position="22"/>
    </location>
</feature>
<accession>A0ABV4CZR0</accession>
<dbReference type="InterPro" id="IPR007497">
    <property type="entry name" value="SIMPL/DUF541"/>
</dbReference>
<dbReference type="Gene3D" id="3.30.70.2970">
    <property type="entry name" value="Protein of unknown function (DUF541), domain 2"/>
    <property type="match status" value="1"/>
</dbReference>
<evidence type="ECO:0000256" key="1">
    <source>
        <dbReference type="SAM" id="SignalP"/>
    </source>
</evidence>
<reference evidence="2 3" key="1">
    <citation type="submission" date="2024-03" db="EMBL/GenBank/DDBJ databases">
        <title>Mouse gut bacterial collection (mGBC) of GemPharmatech.</title>
        <authorList>
            <person name="He Y."/>
            <person name="Dong L."/>
            <person name="Wu D."/>
            <person name="Gao X."/>
            <person name="Lin Z."/>
        </authorList>
    </citation>
    <scope>NUCLEOTIDE SEQUENCE [LARGE SCALE GENOMIC DNA]</scope>
    <source>
        <strain evidence="2 3">54-13</strain>
    </source>
</reference>
<dbReference type="RefSeq" id="WP_121699051.1">
    <property type="nucleotide sequence ID" value="NZ_JBCLPP010000040.1"/>
</dbReference>
<organism evidence="2 3">
    <name type="scientific">Heminiphilus faecis</name>
    <dbReference type="NCBI Taxonomy" id="2601703"/>
    <lineage>
        <taxon>Bacteria</taxon>
        <taxon>Pseudomonadati</taxon>
        <taxon>Bacteroidota</taxon>
        <taxon>Bacteroidia</taxon>
        <taxon>Bacteroidales</taxon>
        <taxon>Muribaculaceae</taxon>
        <taxon>Heminiphilus</taxon>
    </lineage>
</organism>
<gene>
    <name evidence="2" type="ORF">AAK873_11920</name>
</gene>
<keyword evidence="1" id="KW-0732">Signal</keyword>
<evidence type="ECO:0000313" key="3">
    <source>
        <dbReference type="Proteomes" id="UP001565200"/>
    </source>
</evidence>
<comment type="caution">
    <text evidence="2">The sequence shown here is derived from an EMBL/GenBank/DDBJ whole genome shotgun (WGS) entry which is preliminary data.</text>
</comment>
<dbReference type="Gene3D" id="3.30.110.170">
    <property type="entry name" value="Protein of unknown function (DUF541), domain 1"/>
    <property type="match status" value="1"/>
</dbReference>
<name>A0ABV4CZR0_9BACT</name>
<protein>
    <submittedName>
        <fullName evidence="2">SIMPL domain-containing protein</fullName>
    </submittedName>
</protein>
<dbReference type="PANTHER" id="PTHR34387">
    <property type="entry name" value="SLR1258 PROTEIN"/>
    <property type="match status" value="1"/>
</dbReference>
<evidence type="ECO:0000313" key="2">
    <source>
        <dbReference type="EMBL" id="MEY8246316.1"/>
    </source>
</evidence>
<sequence length="330" mass="36231">MNRIKFILASLALMLSTSVACAGNPAFIEVTGTATLNIVPDRITVEIGIEEYFRPVSGAGDSVKIVLSEIENQVRNTLAEAGVSEVTVFDMGNFRNRSSSERFLMAKTLSFVLTDLSRLDKIASSLPSQGISSFHISSLDNSDMESYNRQGLKAALDAAREKALFIASNEKLILSMPLEIVETGPNYYEAPRFSNVVFDSGAGMDHMRRISRRYSVKVRYLFTVGAPSGSLSYTGAYRSPADESSLIITEDRKGEYRVKMALFRLTYLDDGKGKITPDGLRFVATDAAGNPIHGVITLDGSNAKVVFTNSTWEYLPTGSMFEFERNTTDN</sequence>
<dbReference type="InterPro" id="IPR052022">
    <property type="entry name" value="26kDa_periplasmic_antigen"/>
</dbReference>
<feature type="chain" id="PRO_5045296367" evidence="1">
    <location>
        <begin position="23"/>
        <end position="330"/>
    </location>
</feature>
<dbReference type="PROSITE" id="PS51257">
    <property type="entry name" value="PROKAR_LIPOPROTEIN"/>
    <property type="match status" value="1"/>
</dbReference>
<dbReference type="PANTHER" id="PTHR34387:SF1">
    <property type="entry name" value="PERIPLASMIC IMMUNOGENIC PROTEIN"/>
    <property type="match status" value="1"/>
</dbReference>
<dbReference type="Pfam" id="PF04402">
    <property type="entry name" value="SIMPL"/>
    <property type="match status" value="1"/>
</dbReference>